<reference evidence="3" key="2">
    <citation type="submission" date="2020-09" db="EMBL/GenBank/DDBJ databases">
        <authorList>
            <person name="Sun Q."/>
            <person name="Zhou Y."/>
        </authorList>
    </citation>
    <scope>NUCLEOTIDE SEQUENCE</scope>
    <source>
        <strain evidence="3">CGMCC 4.7308</strain>
    </source>
</reference>
<keyword evidence="3" id="KW-0378">Hydrolase</keyword>
<organism evidence="3 4">
    <name type="scientific">Nakamurella endophytica</name>
    <dbReference type="NCBI Taxonomy" id="1748367"/>
    <lineage>
        <taxon>Bacteria</taxon>
        <taxon>Bacillati</taxon>
        <taxon>Actinomycetota</taxon>
        <taxon>Actinomycetes</taxon>
        <taxon>Nakamurellales</taxon>
        <taxon>Nakamurellaceae</taxon>
        <taxon>Nakamurella</taxon>
    </lineage>
</organism>
<sequence>MSPTLPVYRRVVHDELTRLSDAPLSDRALPEPLPLDAPPPDGWYERVDGRGLFVRRTTPPLGAAAPSDQAWYVHGLAGSTTNWTQLADLLADRAVGYSVDLPGHGRSDPPPHGRYRLSDDADLVAAVIRRRSDRPVHLVGNSLGGMVAVGIAARHPDLVRSLTLISPAVPDLRMTTDRGADRRLALLLLPGTTGVAVRRLSAVDPAERARGMAAVCFGDPSVITEDQFRAAAEDLAWRTGLPWVHRSLLGSLRALMTSYLSRGSSSFRAAAARISIPTLVVWGTRDQLVDPRLAERTAAAFPDASLLLLPGLGHTAMMEDPTTTARAVLALWDGVEHAGTHGRRPPGRSDLPGAPEQAPGTVVATS</sequence>
<dbReference type="RefSeq" id="WP_229674731.1">
    <property type="nucleotide sequence ID" value="NZ_BMNA01000019.1"/>
</dbReference>
<dbReference type="SUPFAM" id="SSF53474">
    <property type="entry name" value="alpha/beta-Hydrolases"/>
    <property type="match status" value="1"/>
</dbReference>
<evidence type="ECO:0000259" key="2">
    <source>
        <dbReference type="Pfam" id="PF12697"/>
    </source>
</evidence>
<protein>
    <submittedName>
        <fullName evidence="3">Hydrolase</fullName>
    </submittedName>
</protein>
<keyword evidence="4" id="KW-1185">Reference proteome</keyword>
<proteinExistence type="predicted"/>
<evidence type="ECO:0000313" key="4">
    <source>
        <dbReference type="Proteomes" id="UP000655208"/>
    </source>
</evidence>
<gene>
    <name evidence="3" type="ORF">GCM10011594_42500</name>
</gene>
<dbReference type="Gene3D" id="3.40.50.1820">
    <property type="entry name" value="alpha/beta hydrolase"/>
    <property type="match status" value="1"/>
</dbReference>
<name>A0A917TCR7_9ACTN</name>
<dbReference type="PRINTS" id="PR00111">
    <property type="entry name" value="ABHYDROLASE"/>
</dbReference>
<dbReference type="EMBL" id="BMNA01000019">
    <property type="protein sequence ID" value="GGM17877.1"/>
    <property type="molecule type" value="Genomic_DNA"/>
</dbReference>
<dbReference type="GO" id="GO:0016787">
    <property type="term" value="F:hydrolase activity"/>
    <property type="evidence" value="ECO:0007669"/>
    <property type="project" value="UniProtKB-KW"/>
</dbReference>
<feature type="domain" description="AB hydrolase-1" evidence="2">
    <location>
        <begin position="73"/>
        <end position="327"/>
    </location>
</feature>
<evidence type="ECO:0000256" key="1">
    <source>
        <dbReference type="SAM" id="MobiDB-lite"/>
    </source>
</evidence>
<accession>A0A917TCR7</accession>
<dbReference type="PANTHER" id="PTHR43194">
    <property type="entry name" value="HYDROLASE ALPHA/BETA FOLD FAMILY"/>
    <property type="match status" value="1"/>
</dbReference>
<dbReference type="Proteomes" id="UP000655208">
    <property type="component" value="Unassembled WGS sequence"/>
</dbReference>
<reference evidence="3" key="1">
    <citation type="journal article" date="2014" name="Int. J. Syst. Evol. Microbiol.">
        <title>Complete genome sequence of Corynebacterium casei LMG S-19264T (=DSM 44701T), isolated from a smear-ripened cheese.</title>
        <authorList>
            <consortium name="US DOE Joint Genome Institute (JGI-PGF)"/>
            <person name="Walter F."/>
            <person name="Albersmeier A."/>
            <person name="Kalinowski J."/>
            <person name="Ruckert C."/>
        </authorList>
    </citation>
    <scope>NUCLEOTIDE SEQUENCE</scope>
    <source>
        <strain evidence="3">CGMCC 4.7308</strain>
    </source>
</reference>
<dbReference type="Pfam" id="PF12697">
    <property type="entry name" value="Abhydrolase_6"/>
    <property type="match status" value="1"/>
</dbReference>
<evidence type="ECO:0000313" key="3">
    <source>
        <dbReference type="EMBL" id="GGM17877.1"/>
    </source>
</evidence>
<dbReference type="AlphaFoldDB" id="A0A917TCR7"/>
<dbReference type="InterPro" id="IPR029058">
    <property type="entry name" value="AB_hydrolase_fold"/>
</dbReference>
<dbReference type="PANTHER" id="PTHR43194:SF5">
    <property type="entry name" value="PIMELOYL-[ACYL-CARRIER PROTEIN] METHYL ESTER ESTERASE"/>
    <property type="match status" value="1"/>
</dbReference>
<comment type="caution">
    <text evidence="3">The sequence shown here is derived from an EMBL/GenBank/DDBJ whole genome shotgun (WGS) entry which is preliminary data.</text>
</comment>
<dbReference type="InterPro" id="IPR050228">
    <property type="entry name" value="Carboxylesterase_BioH"/>
</dbReference>
<dbReference type="InterPro" id="IPR000073">
    <property type="entry name" value="AB_hydrolase_1"/>
</dbReference>
<feature type="region of interest" description="Disordered" evidence="1">
    <location>
        <begin position="338"/>
        <end position="366"/>
    </location>
</feature>